<keyword evidence="3" id="KW-1185">Reference proteome</keyword>
<organism evidence="2 3">
    <name type="scientific">Symbiodinium natans</name>
    <dbReference type="NCBI Taxonomy" id="878477"/>
    <lineage>
        <taxon>Eukaryota</taxon>
        <taxon>Sar</taxon>
        <taxon>Alveolata</taxon>
        <taxon>Dinophyceae</taxon>
        <taxon>Suessiales</taxon>
        <taxon>Symbiodiniaceae</taxon>
        <taxon>Symbiodinium</taxon>
    </lineage>
</organism>
<dbReference type="EMBL" id="CAJNDS010000159">
    <property type="protein sequence ID" value="CAE6972270.1"/>
    <property type="molecule type" value="Genomic_DNA"/>
</dbReference>
<accession>A0A812I478</accession>
<gene>
    <name evidence="2" type="primary">Ranbp2</name>
    <name evidence="2" type="ORF">SNAT2548_LOCUS2692</name>
</gene>
<protein>
    <submittedName>
        <fullName evidence="2">Ranbp2 protein</fullName>
    </submittedName>
</protein>
<comment type="caution">
    <text evidence="2">The sequence shown here is derived from an EMBL/GenBank/DDBJ whole genome shotgun (WGS) entry which is preliminary data.</text>
</comment>
<feature type="region of interest" description="Disordered" evidence="1">
    <location>
        <begin position="126"/>
        <end position="148"/>
    </location>
</feature>
<dbReference type="AlphaFoldDB" id="A0A812I478"/>
<reference evidence="2" key="1">
    <citation type="submission" date="2021-02" db="EMBL/GenBank/DDBJ databases">
        <authorList>
            <person name="Dougan E. K."/>
            <person name="Rhodes N."/>
            <person name="Thang M."/>
            <person name="Chan C."/>
        </authorList>
    </citation>
    <scope>NUCLEOTIDE SEQUENCE</scope>
</reference>
<evidence type="ECO:0000313" key="3">
    <source>
        <dbReference type="Proteomes" id="UP000604046"/>
    </source>
</evidence>
<evidence type="ECO:0000313" key="2">
    <source>
        <dbReference type="EMBL" id="CAE6972270.1"/>
    </source>
</evidence>
<sequence>MENSFGAVYYNFPHAGVVQGFFDGHPFVRWRHENLMHLFFRALRGFVKPGGIVKVASNSNATGEFLHVETLPLLEWSLRSYHRSYGDRRDSSRRPDEKVYAFRYEPSGSIPPKALIRRPPTKDDLFLSPKEGKMPMSAEQKRKRLEDETAPSATKLVIGDDVATPQHLWACVVFMPAGCPISVLQALLGRLALDSHCEARVDALWRPSSLAETLQLAQVASMLQIEEVMPELVNLVSEAMASGADAAELQAACERLQSESQLGVWCARALSRAE</sequence>
<evidence type="ECO:0000256" key="1">
    <source>
        <dbReference type="SAM" id="MobiDB-lite"/>
    </source>
</evidence>
<dbReference type="Proteomes" id="UP000604046">
    <property type="component" value="Unassembled WGS sequence"/>
</dbReference>
<name>A0A812I478_9DINO</name>
<proteinExistence type="predicted"/>